<gene>
    <name evidence="1" type="ORF">H0264_18735</name>
</gene>
<evidence type="ECO:0000313" key="1">
    <source>
        <dbReference type="EMBL" id="QLY33997.1"/>
    </source>
</evidence>
<organism evidence="1 2">
    <name type="scientific">Nocardia huaxiensis</name>
    <dbReference type="NCBI Taxonomy" id="2755382"/>
    <lineage>
        <taxon>Bacteria</taxon>
        <taxon>Bacillati</taxon>
        <taxon>Actinomycetota</taxon>
        <taxon>Actinomycetes</taxon>
        <taxon>Mycobacteriales</taxon>
        <taxon>Nocardiaceae</taxon>
        <taxon>Nocardia</taxon>
    </lineage>
</organism>
<dbReference type="EMBL" id="CP059399">
    <property type="protein sequence ID" value="QLY33997.1"/>
    <property type="molecule type" value="Genomic_DNA"/>
</dbReference>
<dbReference type="RefSeq" id="WP_181585161.1">
    <property type="nucleotide sequence ID" value="NZ_CP059399.1"/>
</dbReference>
<accession>A0A7D6VJ13</accession>
<proteinExistence type="predicted"/>
<reference evidence="1 2" key="1">
    <citation type="submission" date="2020-07" db="EMBL/GenBank/DDBJ databases">
        <authorList>
            <person name="Zhuang K."/>
            <person name="Ran Y."/>
        </authorList>
    </citation>
    <scope>NUCLEOTIDE SEQUENCE [LARGE SCALE GENOMIC DNA]</scope>
    <source>
        <strain evidence="1 2">WCH-YHL-001</strain>
    </source>
</reference>
<sequence length="117" mass="13074">MKLFPHHAIAAARDDRFDTCTGSDLAALVRDYIDAEFTGPFDQWISPDGLGFYACESWSQGATLSAIAHEFNHVPTYVVAAWLIEHRIRERRDCSWCSPASLPDASHHPLTEGTENL</sequence>
<keyword evidence="2" id="KW-1185">Reference proteome</keyword>
<dbReference type="Proteomes" id="UP000515512">
    <property type="component" value="Chromosome"/>
</dbReference>
<evidence type="ECO:0000313" key="2">
    <source>
        <dbReference type="Proteomes" id="UP000515512"/>
    </source>
</evidence>
<dbReference type="KEGG" id="nhu:H0264_18735"/>
<protein>
    <submittedName>
        <fullName evidence="1">Uncharacterized protein</fullName>
    </submittedName>
</protein>
<name>A0A7D6VJ13_9NOCA</name>
<dbReference type="AlphaFoldDB" id="A0A7D6VJ13"/>